<reference evidence="2 3" key="1">
    <citation type="submission" date="2019-05" db="EMBL/GenBank/DDBJ databases">
        <title>Another draft genome of Portunus trituberculatus and its Hox gene families provides insights of decapod evolution.</title>
        <authorList>
            <person name="Jeong J.-H."/>
            <person name="Song I."/>
            <person name="Kim S."/>
            <person name="Choi T."/>
            <person name="Kim D."/>
            <person name="Ryu S."/>
            <person name="Kim W."/>
        </authorList>
    </citation>
    <scope>NUCLEOTIDE SEQUENCE [LARGE SCALE GENOMIC DNA]</scope>
    <source>
        <tissue evidence="2">Muscle</tissue>
    </source>
</reference>
<keyword evidence="3" id="KW-1185">Reference proteome</keyword>
<evidence type="ECO:0000256" key="1">
    <source>
        <dbReference type="SAM" id="MobiDB-lite"/>
    </source>
</evidence>
<evidence type="ECO:0000313" key="3">
    <source>
        <dbReference type="Proteomes" id="UP000324222"/>
    </source>
</evidence>
<proteinExistence type="predicted"/>
<dbReference type="Proteomes" id="UP000324222">
    <property type="component" value="Unassembled WGS sequence"/>
</dbReference>
<feature type="compositionally biased region" description="Low complexity" evidence="1">
    <location>
        <begin position="23"/>
        <end position="34"/>
    </location>
</feature>
<protein>
    <submittedName>
        <fullName evidence="2">Uncharacterized protein</fullName>
    </submittedName>
</protein>
<dbReference type="AlphaFoldDB" id="A0A5B7HGQ5"/>
<sequence length="74" mass="8654">MWLRKVEQRRRDAVEEGGAWNNEGLVEGLEGTGVWWRGCGGDEEKEEEEDEEEEEEEEEEKEEEEVVVLESNAK</sequence>
<dbReference type="EMBL" id="VSRR010029265">
    <property type="protein sequence ID" value="MPC69353.1"/>
    <property type="molecule type" value="Genomic_DNA"/>
</dbReference>
<comment type="caution">
    <text evidence="2">The sequence shown here is derived from an EMBL/GenBank/DDBJ whole genome shotgun (WGS) entry which is preliminary data.</text>
</comment>
<feature type="compositionally biased region" description="Acidic residues" evidence="1">
    <location>
        <begin position="41"/>
        <end position="67"/>
    </location>
</feature>
<feature type="region of interest" description="Disordered" evidence="1">
    <location>
        <begin position="1"/>
        <end position="74"/>
    </location>
</feature>
<gene>
    <name evidence="2" type="ORF">E2C01_063576</name>
</gene>
<evidence type="ECO:0000313" key="2">
    <source>
        <dbReference type="EMBL" id="MPC69353.1"/>
    </source>
</evidence>
<feature type="compositionally biased region" description="Basic and acidic residues" evidence="1">
    <location>
        <begin position="1"/>
        <end position="14"/>
    </location>
</feature>
<accession>A0A5B7HGQ5</accession>
<name>A0A5B7HGQ5_PORTR</name>
<organism evidence="2 3">
    <name type="scientific">Portunus trituberculatus</name>
    <name type="common">Swimming crab</name>
    <name type="synonym">Neptunus trituberculatus</name>
    <dbReference type="NCBI Taxonomy" id="210409"/>
    <lineage>
        <taxon>Eukaryota</taxon>
        <taxon>Metazoa</taxon>
        <taxon>Ecdysozoa</taxon>
        <taxon>Arthropoda</taxon>
        <taxon>Crustacea</taxon>
        <taxon>Multicrustacea</taxon>
        <taxon>Malacostraca</taxon>
        <taxon>Eumalacostraca</taxon>
        <taxon>Eucarida</taxon>
        <taxon>Decapoda</taxon>
        <taxon>Pleocyemata</taxon>
        <taxon>Brachyura</taxon>
        <taxon>Eubrachyura</taxon>
        <taxon>Portunoidea</taxon>
        <taxon>Portunidae</taxon>
        <taxon>Portuninae</taxon>
        <taxon>Portunus</taxon>
    </lineage>
</organism>